<keyword evidence="2" id="KW-0472">Membrane</keyword>
<evidence type="ECO:0000313" key="4">
    <source>
        <dbReference type="Proteomes" id="UP000183987"/>
    </source>
</evidence>
<name>A0A1M5CV35_LOKAT</name>
<dbReference type="PANTHER" id="PTHR32309">
    <property type="entry name" value="TYROSINE-PROTEIN KINASE"/>
    <property type="match status" value="1"/>
</dbReference>
<proteinExistence type="predicted"/>
<feature type="transmembrane region" description="Helical" evidence="2">
    <location>
        <begin position="521"/>
        <end position="541"/>
    </location>
</feature>
<gene>
    <name evidence="3" type="ORF">SAMN05444339_108110</name>
</gene>
<reference evidence="4" key="1">
    <citation type="submission" date="2016-11" db="EMBL/GenBank/DDBJ databases">
        <authorList>
            <person name="Varghese N."/>
            <person name="Submissions S."/>
        </authorList>
    </citation>
    <scope>NUCLEOTIDE SEQUENCE [LARGE SCALE GENOMIC DNA]</scope>
    <source>
        <strain evidence="4">DSM 29326</strain>
    </source>
</reference>
<keyword evidence="2" id="KW-0812">Transmembrane</keyword>
<keyword evidence="2" id="KW-1133">Transmembrane helix</keyword>
<dbReference type="GO" id="GO:0005886">
    <property type="term" value="C:plasma membrane"/>
    <property type="evidence" value="ECO:0007669"/>
    <property type="project" value="TreeGrafter"/>
</dbReference>
<protein>
    <submittedName>
        <fullName evidence="3">Capsular polysaccharide transport system permease protein</fullName>
    </submittedName>
</protein>
<sequence length="547" mass="59990">MTTKPTAKKFRIRRPEPQPDPTPMAEAAPVAAPESTTDTATQLPAMQGQATGGTDIDAIRREGLTGRQLRMARRVAQKHGMAPTSDFDAIRLLRKAGIDPFQRSTVLELVTPDGRTGGGTTAPGASLGATPGMPGMPAPRVQLPQTVAEPGQTLPSTEFASPADRHLSEIMKIQRDLGRRRRRRTVLMMARLAIFVLLPTIMVGYYFYNVATPMYATSSEFVIQKAEATSVAGGLGGMFQGTSMATQQDSITVQSYLASRAAMLRLDQDHGFKSVFSDPTIDPIQRLPEEASNEAAFAVYQDRVKISYDPTEGILKMDVIAPTPAASQQFSEALIGYAEEQVDQLTQRLREDQMSGARDSYEAAEASRGEALASWLQLQEDVQQIDPVGETAAKTQQISALETERQRLTLSLQDRLNVRRPNEAQVNALQAQIDNIENLIADLRDKMTISTDTGTSQAARNTELRLAEENYTFKTMLAQQALTQMETARIEANRQVRYLSMGVEPVAPDEATYPKAFQNTLLAFLIFAGIYLMISITASVLREQVTN</sequence>
<accession>A0A1M5CV35</accession>
<evidence type="ECO:0000256" key="2">
    <source>
        <dbReference type="SAM" id="Phobius"/>
    </source>
</evidence>
<feature type="compositionally biased region" description="Basic residues" evidence="1">
    <location>
        <begin position="1"/>
        <end position="12"/>
    </location>
</feature>
<evidence type="ECO:0000313" key="3">
    <source>
        <dbReference type="EMBL" id="SHF58584.1"/>
    </source>
</evidence>
<dbReference type="AlphaFoldDB" id="A0A1M5CV35"/>
<keyword evidence="4" id="KW-1185">Reference proteome</keyword>
<feature type="region of interest" description="Disordered" evidence="1">
    <location>
        <begin position="1"/>
        <end position="41"/>
    </location>
</feature>
<dbReference type="InterPro" id="IPR050445">
    <property type="entry name" value="Bact_polysacc_biosynth/exp"/>
</dbReference>
<dbReference type="OrthoDB" id="7810642at2"/>
<dbReference type="EMBL" id="FQUE01000008">
    <property type="protein sequence ID" value="SHF58584.1"/>
    <property type="molecule type" value="Genomic_DNA"/>
</dbReference>
<dbReference type="GO" id="GO:0004713">
    <property type="term" value="F:protein tyrosine kinase activity"/>
    <property type="evidence" value="ECO:0007669"/>
    <property type="project" value="TreeGrafter"/>
</dbReference>
<dbReference type="Proteomes" id="UP000183987">
    <property type="component" value="Unassembled WGS sequence"/>
</dbReference>
<dbReference type="RefSeq" id="WP_072858157.1">
    <property type="nucleotide sequence ID" value="NZ_FQUE01000008.1"/>
</dbReference>
<dbReference type="STRING" id="366533.SAMN05444339_108110"/>
<feature type="transmembrane region" description="Helical" evidence="2">
    <location>
        <begin position="185"/>
        <end position="208"/>
    </location>
</feature>
<feature type="compositionally biased region" description="Low complexity" evidence="1">
    <location>
        <begin position="23"/>
        <end position="33"/>
    </location>
</feature>
<dbReference type="PANTHER" id="PTHR32309:SF13">
    <property type="entry name" value="FERRIC ENTEROBACTIN TRANSPORT PROTEIN FEPE"/>
    <property type="match status" value="1"/>
</dbReference>
<organism evidence="3 4">
    <name type="scientific">Loktanella atrilutea</name>
    <dbReference type="NCBI Taxonomy" id="366533"/>
    <lineage>
        <taxon>Bacteria</taxon>
        <taxon>Pseudomonadati</taxon>
        <taxon>Pseudomonadota</taxon>
        <taxon>Alphaproteobacteria</taxon>
        <taxon>Rhodobacterales</taxon>
        <taxon>Roseobacteraceae</taxon>
        <taxon>Loktanella</taxon>
    </lineage>
</organism>
<evidence type="ECO:0000256" key="1">
    <source>
        <dbReference type="SAM" id="MobiDB-lite"/>
    </source>
</evidence>